<comment type="caution">
    <text evidence="2">The sequence shown here is derived from an EMBL/GenBank/DDBJ whole genome shotgun (WGS) entry which is preliminary data.</text>
</comment>
<dbReference type="InterPro" id="IPR032708">
    <property type="entry name" value="McjB_C"/>
</dbReference>
<dbReference type="RefSeq" id="WP_126642751.1">
    <property type="nucleotide sequence ID" value="NZ_BIFH01000045.1"/>
</dbReference>
<dbReference type="Proteomes" id="UP000286931">
    <property type="component" value="Unassembled WGS sequence"/>
</dbReference>
<accession>A0A401Z2L1</accession>
<organism evidence="2 3">
    <name type="scientific">Embleya hyalina</name>
    <dbReference type="NCBI Taxonomy" id="516124"/>
    <lineage>
        <taxon>Bacteria</taxon>
        <taxon>Bacillati</taxon>
        <taxon>Actinomycetota</taxon>
        <taxon>Actinomycetes</taxon>
        <taxon>Kitasatosporales</taxon>
        <taxon>Streptomycetaceae</taxon>
        <taxon>Embleya</taxon>
    </lineage>
</organism>
<protein>
    <recommendedName>
        <fullName evidence="1">Microcin J25-processing protein McjB C-terminal domain-containing protein</fullName>
    </recommendedName>
</protein>
<dbReference type="AlphaFoldDB" id="A0A401Z2L1"/>
<evidence type="ECO:0000259" key="1">
    <source>
        <dbReference type="Pfam" id="PF13471"/>
    </source>
</evidence>
<dbReference type="EMBL" id="BIFH01000045">
    <property type="protein sequence ID" value="GCE01079.1"/>
    <property type="molecule type" value="Genomic_DNA"/>
</dbReference>
<gene>
    <name evidence="2" type="ORF">EHYA_08818</name>
</gene>
<dbReference type="NCBIfam" id="NF033537">
    <property type="entry name" value="lasso_biosyn_B2"/>
    <property type="match status" value="1"/>
</dbReference>
<reference evidence="2 3" key="1">
    <citation type="submission" date="2018-12" db="EMBL/GenBank/DDBJ databases">
        <title>Draft genome sequence of Embleya hyalina NBRC 13850T.</title>
        <authorList>
            <person name="Komaki H."/>
            <person name="Hosoyama A."/>
            <person name="Kimura A."/>
            <person name="Ichikawa N."/>
            <person name="Tamura T."/>
        </authorList>
    </citation>
    <scope>NUCLEOTIDE SEQUENCE [LARGE SCALE GENOMIC DNA]</scope>
    <source>
        <strain evidence="2 3">NBRC 13850</strain>
    </source>
</reference>
<feature type="domain" description="Microcin J25-processing protein McjB C-terminal" evidence="1">
    <location>
        <begin position="23"/>
        <end position="128"/>
    </location>
</feature>
<dbReference type="OrthoDB" id="583768at2"/>
<evidence type="ECO:0000313" key="3">
    <source>
        <dbReference type="Proteomes" id="UP000286931"/>
    </source>
</evidence>
<dbReference type="InterPro" id="IPR053521">
    <property type="entry name" value="McjB-like"/>
</dbReference>
<dbReference type="Pfam" id="PF13471">
    <property type="entry name" value="Transglut_core3"/>
    <property type="match status" value="1"/>
</dbReference>
<name>A0A401Z2L1_9ACTN</name>
<proteinExistence type="predicted"/>
<keyword evidence="3" id="KW-1185">Reference proteome</keyword>
<sequence length="140" mass="14773">MTTPSALEAGRPLTRRRNVTARLAVGAARVVAALPPRGIRATLHLARTGATPATAAQAQAARDAVVAVSLRCAGRGCLQRSLATALLCRLGGTWPTWCTGVRTGPFRAHAWVEVDGTPVGELEPTGYYHLTLSVPPRKTR</sequence>
<evidence type="ECO:0000313" key="2">
    <source>
        <dbReference type="EMBL" id="GCE01079.1"/>
    </source>
</evidence>